<dbReference type="PANTHER" id="PTHR43877">
    <property type="entry name" value="AMINOALKYLPHOSPHONATE N-ACETYLTRANSFERASE-RELATED-RELATED"/>
    <property type="match status" value="1"/>
</dbReference>
<dbReference type="InterPro" id="IPR050832">
    <property type="entry name" value="Bact_Acetyltransf"/>
</dbReference>
<dbReference type="Pfam" id="PF00583">
    <property type="entry name" value="Acetyltransf_1"/>
    <property type="match status" value="1"/>
</dbReference>
<dbReference type="GO" id="GO:0016747">
    <property type="term" value="F:acyltransferase activity, transferring groups other than amino-acyl groups"/>
    <property type="evidence" value="ECO:0007669"/>
    <property type="project" value="InterPro"/>
</dbReference>
<evidence type="ECO:0000256" key="1">
    <source>
        <dbReference type="ARBA" id="ARBA00022679"/>
    </source>
</evidence>
<dbReference type="InterPro" id="IPR016181">
    <property type="entry name" value="Acyl_CoA_acyltransferase"/>
</dbReference>
<gene>
    <name evidence="4" type="ordered locus">Snas_6110</name>
</gene>
<dbReference type="Gene3D" id="3.40.630.30">
    <property type="match status" value="1"/>
</dbReference>
<keyword evidence="1 4" id="KW-0808">Transferase</keyword>
<dbReference type="eggNOG" id="COG0456">
    <property type="taxonomic scope" value="Bacteria"/>
</dbReference>
<dbReference type="PANTHER" id="PTHR43877:SF1">
    <property type="entry name" value="ACETYLTRANSFERASE"/>
    <property type="match status" value="1"/>
</dbReference>
<keyword evidence="2" id="KW-0012">Acyltransferase</keyword>
<evidence type="ECO:0000313" key="4">
    <source>
        <dbReference type="EMBL" id="ADD45734.1"/>
    </source>
</evidence>
<evidence type="ECO:0000256" key="2">
    <source>
        <dbReference type="ARBA" id="ARBA00023315"/>
    </source>
</evidence>
<dbReference type="HOGENOM" id="CLU_043786_0_0_11"/>
<dbReference type="AlphaFoldDB" id="D3Q1F4"/>
<dbReference type="STRING" id="446470.Snas_6110"/>
<dbReference type="SUPFAM" id="SSF55729">
    <property type="entry name" value="Acyl-CoA N-acyltransferases (Nat)"/>
    <property type="match status" value="2"/>
</dbReference>
<dbReference type="PROSITE" id="PS51186">
    <property type="entry name" value="GNAT"/>
    <property type="match status" value="1"/>
</dbReference>
<dbReference type="RefSeq" id="WP_013021305.1">
    <property type="nucleotide sequence ID" value="NC_013947.1"/>
</dbReference>
<keyword evidence="5" id="KW-1185">Reference proteome</keyword>
<dbReference type="InterPro" id="IPR000182">
    <property type="entry name" value="GNAT_dom"/>
</dbReference>
<dbReference type="Proteomes" id="UP000000844">
    <property type="component" value="Chromosome"/>
</dbReference>
<dbReference type="EMBL" id="CP001778">
    <property type="protein sequence ID" value="ADD45734.1"/>
    <property type="molecule type" value="Genomic_DNA"/>
</dbReference>
<evidence type="ECO:0000259" key="3">
    <source>
        <dbReference type="PROSITE" id="PS51186"/>
    </source>
</evidence>
<protein>
    <submittedName>
        <fullName evidence="4">GCN5-related N-acetyltransferase</fullName>
    </submittedName>
</protein>
<dbReference type="CDD" id="cd04301">
    <property type="entry name" value="NAT_SF"/>
    <property type="match status" value="1"/>
</dbReference>
<name>D3Q1F4_STANL</name>
<reference evidence="4 5" key="1">
    <citation type="journal article" date="2009" name="Stand. Genomic Sci.">
        <title>Complete genome sequence of Stackebrandtia nassauensis type strain (LLR-40K-21).</title>
        <authorList>
            <person name="Munk C."/>
            <person name="Lapidus A."/>
            <person name="Copeland A."/>
            <person name="Jando M."/>
            <person name="Mayilraj S."/>
            <person name="Glavina Del Rio T."/>
            <person name="Nolan M."/>
            <person name="Chen F."/>
            <person name="Lucas S."/>
            <person name="Tice H."/>
            <person name="Cheng J.F."/>
            <person name="Han C."/>
            <person name="Detter J.C."/>
            <person name="Bruce D."/>
            <person name="Goodwin L."/>
            <person name="Chain P."/>
            <person name="Pitluck S."/>
            <person name="Goker M."/>
            <person name="Ovchinikova G."/>
            <person name="Pati A."/>
            <person name="Ivanova N."/>
            <person name="Mavromatis K."/>
            <person name="Chen A."/>
            <person name="Palaniappan K."/>
            <person name="Land M."/>
            <person name="Hauser L."/>
            <person name="Chang Y.J."/>
            <person name="Jeffries C.D."/>
            <person name="Bristow J."/>
            <person name="Eisen J.A."/>
            <person name="Markowitz V."/>
            <person name="Hugenholtz P."/>
            <person name="Kyrpides N.C."/>
            <person name="Klenk H.P."/>
        </authorList>
    </citation>
    <scope>NUCLEOTIDE SEQUENCE [LARGE SCALE GENOMIC DNA]</scope>
    <source>
        <strain evidence="5">DSM 44728 / CIP 108903 / NRRL B-16338 / NBRC 102104 / LLR-40K-21</strain>
    </source>
</reference>
<organism evidence="4 5">
    <name type="scientific">Stackebrandtia nassauensis (strain DSM 44728 / CIP 108903 / NRRL B-16338 / NBRC 102104 / LLR-40K-21)</name>
    <dbReference type="NCBI Taxonomy" id="446470"/>
    <lineage>
        <taxon>Bacteria</taxon>
        <taxon>Bacillati</taxon>
        <taxon>Actinomycetota</taxon>
        <taxon>Actinomycetes</taxon>
        <taxon>Glycomycetales</taxon>
        <taxon>Glycomycetaceae</taxon>
        <taxon>Stackebrandtia</taxon>
    </lineage>
</organism>
<sequence length="338" mass="38101">MDITRLRPEDTAAVDELWDMWRVARKHDCPEFQRPFSKAIFLADLNEINPEERHEWRVARIDGRIVGSVHIGMFLGDNEHLLSTDISVHPGFRRRGVGTALLDAATRAGREAGRTVLSAAAAEPLPGGLARTTDGRDFLLHHGFKVGNTVRSRILELSSIEGAVERELLDESWPKAEGYELVQWTGATPSEHAAGAAALASRLVSDVPFGDLDIEEVTYDTDRYLRKESIEMRRGFDFACTYVKHVASEELVAHSVISVNSEAPQYGGQWITLVHPDHRGHRLGMIVKIENHRLLRRTHPGVRWIETANAEVNSHMVAINERLGFTELFRHLDFQREI</sequence>
<evidence type="ECO:0000313" key="5">
    <source>
        <dbReference type="Proteomes" id="UP000000844"/>
    </source>
</evidence>
<proteinExistence type="predicted"/>
<dbReference type="OrthoDB" id="4119890at2"/>
<accession>D3Q1F4</accession>
<dbReference type="KEGG" id="sna:Snas_6110"/>
<feature type="domain" description="N-acetyltransferase" evidence="3">
    <location>
        <begin position="1"/>
        <end position="171"/>
    </location>
</feature>